<organism evidence="1 2">
    <name type="scientific">Pseudoalteromonas byunsanensis</name>
    <dbReference type="NCBI Taxonomy" id="327939"/>
    <lineage>
        <taxon>Bacteria</taxon>
        <taxon>Pseudomonadati</taxon>
        <taxon>Pseudomonadota</taxon>
        <taxon>Gammaproteobacteria</taxon>
        <taxon>Alteromonadales</taxon>
        <taxon>Pseudoalteromonadaceae</taxon>
        <taxon>Pseudoalteromonas</taxon>
    </lineage>
</organism>
<name>A0A1S1N463_9GAMM</name>
<comment type="caution">
    <text evidence="1">The sequence shown here is derived from an EMBL/GenBank/DDBJ whole genome shotgun (WGS) entry which is preliminary data.</text>
</comment>
<dbReference type="RefSeq" id="WP_139158888.1">
    <property type="nucleotide sequence ID" value="NZ_CBCSHD010000012.1"/>
</dbReference>
<gene>
    <name evidence="1" type="ORF">BIW53_18845</name>
</gene>
<dbReference type="EMBL" id="MNAN01000037">
    <property type="protein sequence ID" value="OHU93421.1"/>
    <property type="molecule type" value="Genomic_DNA"/>
</dbReference>
<keyword evidence="2" id="KW-1185">Reference proteome</keyword>
<proteinExistence type="predicted"/>
<sequence>MQFKISGQVYDRNEYVDLEAVKTAIENRYTTSDDAQVTVTLEKAYIIFKPQVLSGNVLIRWEGNGSARYFRGNDVDWNMANTQNEKDDVIIQSIFNAFDQALDTRAYCQ</sequence>
<evidence type="ECO:0000313" key="2">
    <source>
        <dbReference type="Proteomes" id="UP000180253"/>
    </source>
</evidence>
<protein>
    <submittedName>
        <fullName evidence="1">Uncharacterized protein</fullName>
    </submittedName>
</protein>
<dbReference type="AlphaFoldDB" id="A0A1S1N463"/>
<reference evidence="1 2" key="1">
    <citation type="submission" date="2016-10" db="EMBL/GenBank/DDBJ databases">
        <title>Pseudoalteromonas amylolytica sp. nov., isolated from the surface seawater.</title>
        <authorList>
            <person name="Wu Y.-H."/>
            <person name="Cheng H."/>
            <person name="Jin X.-B."/>
            <person name="Wang C.-S."/>
            <person name="Xu X.-W."/>
        </authorList>
    </citation>
    <scope>NUCLEOTIDE SEQUENCE [LARGE SCALE GENOMIC DNA]</scope>
    <source>
        <strain evidence="1 2">JCM 12483</strain>
    </source>
</reference>
<dbReference type="Proteomes" id="UP000180253">
    <property type="component" value="Unassembled WGS sequence"/>
</dbReference>
<accession>A0A1S1N463</accession>
<evidence type="ECO:0000313" key="1">
    <source>
        <dbReference type="EMBL" id="OHU93421.1"/>
    </source>
</evidence>